<dbReference type="Pfam" id="PF01189">
    <property type="entry name" value="Methyltr_RsmB-F"/>
    <property type="match status" value="1"/>
</dbReference>
<feature type="binding site" evidence="5">
    <location>
        <position position="298"/>
    </location>
    <ligand>
        <name>S-adenosyl-L-methionine</name>
        <dbReference type="ChEBI" id="CHEBI:59789"/>
    </ligand>
</feature>
<comment type="similarity">
    <text evidence="5">Belongs to the class I-like SAM-binding methyltransferase superfamily. RsmB/NOP family.</text>
</comment>
<evidence type="ECO:0000256" key="4">
    <source>
        <dbReference type="ARBA" id="ARBA00022884"/>
    </source>
</evidence>
<dbReference type="InterPro" id="IPR001678">
    <property type="entry name" value="MeTrfase_RsmB-F_NOP2_dom"/>
</dbReference>
<dbReference type="CDD" id="cd02440">
    <property type="entry name" value="AdoMet_MTases"/>
    <property type="match status" value="1"/>
</dbReference>
<accession>A0ABX7K985</accession>
<evidence type="ECO:0000256" key="5">
    <source>
        <dbReference type="PROSITE-ProRule" id="PRU01023"/>
    </source>
</evidence>
<feature type="binding site" evidence="5">
    <location>
        <position position="314"/>
    </location>
    <ligand>
        <name>S-adenosyl-L-methionine</name>
        <dbReference type="ChEBI" id="CHEBI:59789"/>
    </ligand>
</feature>
<evidence type="ECO:0000256" key="2">
    <source>
        <dbReference type="ARBA" id="ARBA00022679"/>
    </source>
</evidence>
<dbReference type="InterPro" id="IPR029063">
    <property type="entry name" value="SAM-dependent_MTases_sf"/>
</dbReference>
<feature type="binding site" evidence="5">
    <location>
        <position position="272"/>
    </location>
    <ligand>
        <name>S-adenosyl-L-methionine</name>
        <dbReference type="ChEBI" id="CHEBI:59789"/>
    </ligand>
</feature>
<evidence type="ECO:0000313" key="8">
    <source>
        <dbReference type="Proteomes" id="UP000663637"/>
    </source>
</evidence>
<keyword evidence="1 5" id="KW-0489">Methyltransferase</keyword>
<dbReference type="PANTHER" id="PTHR22807:SF61">
    <property type="entry name" value="NOL1_NOP2_SUN FAMILY PROTEIN _ ANTITERMINATION NUSB DOMAIN-CONTAINING PROTEIN"/>
    <property type="match status" value="1"/>
</dbReference>
<feature type="active site" description="Nucleophile" evidence="5">
    <location>
        <position position="367"/>
    </location>
</feature>
<dbReference type="InterPro" id="IPR049560">
    <property type="entry name" value="MeTrfase_RsmB-F_NOP2_cat"/>
</dbReference>
<keyword evidence="3 5" id="KW-0949">S-adenosyl-L-methionine</keyword>
<sequence length="430" mass="45544">MSIEWTRWPADAIADRGLAMAKVQGLPARAAALRMLDAVMRRGETLDLAERSAAKGLTPSDRALARAIAGESLRWLRDLDAMIDGATQQILPDDAKPRMVLRMMLAQWLRLDTPPHAVIATGLELLTGGPRRLAHGVFSALVKQGVTLPDAPTLPPEVAARWSERAGPIATALAALPPLDLAIKDWSQTEHWAAELGGTSLAPGHVRLARGSAVERLAGFEAGAWWVQDIAASLPARLLGAGEGRRVLDLCAAPGGKTLQLAAAGWQVTAVDKSAKRLDRLVDNLDRTGLSAEVVAADALTWEPGCTYDAILLDAPCTATGTARRHPDVLHRIHAAQIAEMAELQAAILARAAQWLTPGGTLVYATCSLEPEEGEQQAAQCALPPAPVTADELPAGLQPTAEGWVRTDPSMLPDAGGMDGFFIVRFRAAG</sequence>
<evidence type="ECO:0000256" key="1">
    <source>
        <dbReference type="ARBA" id="ARBA00022603"/>
    </source>
</evidence>
<evidence type="ECO:0000256" key="3">
    <source>
        <dbReference type="ARBA" id="ARBA00022691"/>
    </source>
</evidence>
<protein>
    <submittedName>
        <fullName evidence="7">Methyltransferase domain-containing protein</fullName>
    </submittedName>
</protein>
<name>A0ABX7K985_9SPHN</name>
<dbReference type="SUPFAM" id="SSF48013">
    <property type="entry name" value="NusB-like"/>
    <property type="match status" value="1"/>
</dbReference>
<keyword evidence="8" id="KW-1185">Reference proteome</keyword>
<dbReference type="Gene3D" id="3.40.50.150">
    <property type="entry name" value="Vaccinia Virus protein VP39"/>
    <property type="match status" value="1"/>
</dbReference>
<dbReference type="InterPro" id="IPR006027">
    <property type="entry name" value="NusB_RsmB_TIM44"/>
</dbReference>
<evidence type="ECO:0000313" key="7">
    <source>
        <dbReference type="EMBL" id="QSB44829.1"/>
    </source>
</evidence>
<dbReference type="GO" id="GO:0032259">
    <property type="term" value="P:methylation"/>
    <property type="evidence" value="ECO:0007669"/>
    <property type="project" value="UniProtKB-KW"/>
</dbReference>
<dbReference type="InterPro" id="IPR035926">
    <property type="entry name" value="NusB-like_sf"/>
</dbReference>
<dbReference type="InterPro" id="IPR023267">
    <property type="entry name" value="RCMT"/>
</dbReference>
<organism evidence="7 8">
    <name type="scientific">Tsuneonella flava</name>
    <dbReference type="NCBI Taxonomy" id="2055955"/>
    <lineage>
        <taxon>Bacteria</taxon>
        <taxon>Pseudomonadati</taxon>
        <taxon>Pseudomonadota</taxon>
        <taxon>Alphaproteobacteria</taxon>
        <taxon>Sphingomonadales</taxon>
        <taxon>Erythrobacteraceae</taxon>
        <taxon>Tsuneonella</taxon>
    </lineage>
</organism>
<dbReference type="SUPFAM" id="SSF53335">
    <property type="entry name" value="S-adenosyl-L-methionine-dependent methyltransferases"/>
    <property type="match status" value="1"/>
</dbReference>
<dbReference type="Pfam" id="PF01029">
    <property type="entry name" value="NusB"/>
    <property type="match status" value="1"/>
</dbReference>
<dbReference type="GO" id="GO:0008168">
    <property type="term" value="F:methyltransferase activity"/>
    <property type="evidence" value="ECO:0007669"/>
    <property type="project" value="UniProtKB-KW"/>
</dbReference>
<gene>
    <name evidence="7" type="ORF">IDJ81_01235</name>
</gene>
<reference evidence="7 8" key="1">
    <citation type="submission" date="2020-09" db="EMBL/GenBank/DDBJ databases">
        <title>Complete genome sequence of altererythrobacter flavus SS-21NJ, isolated from Dongying oil sludge in Shandong province.</title>
        <authorList>
            <person name="Sun S."/>
            <person name="Zhang Z."/>
        </authorList>
    </citation>
    <scope>NUCLEOTIDE SEQUENCE [LARGE SCALE GENOMIC DNA]</scope>
    <source>
        <strain evidence="7 8">SS-21NJ</strain>
    </source>
</reference>
<keyword evidence="4 5" id="KW-0694">RNA-binding</keyword>
<dbReference type="Gene3D" id="1.10.940.10">
    <property type="entry name" value="NusB-like"/>
    <property type="match status" value="1"/>
</dbReference>
<feature type="domain" description="SAM-dependent MTase RsmB/NOP-type" evidence="6">
    <location>
        <begin position="148"/>
        <end position="429"/>
    </location>
</feature>
<evidence type="ECO:0000259" key="6">
    <source>
        <dbReference type="PROSITE" id="PS51686"/>
    </source>
</evidence>
<dbReference type="PRINTS" id="PR02008">
    <property type="entry name" value="RCMTFAMILY"/>
</dbReference>
<keyword evidence="2 5" id="KW-0808">Transferase</keyword>
<dbReference type="Proteomes" id="UP000663637">
    <property type="component" value="Chromosome"/>
</dbReference>
<feature type="binding site" evidence="5">
    <location>
        <begin position="251"/>
        <end position="257"/>
    </location>
    <ligand>
        <name>S-adenosyl-L-methionine</name>
        <dbReference type="ChEBI" id="CHEBI:59789"/>
    </ligand>
</feature>
<dbReference type="EMBL" id="CP061510">
    <property type="protein sequence ID" value="QSB44829.1"/>
    <property type="molecule type" value="Genomic_DNA"/>
</dbReference>
<dbReference type="PROSITE" id="PS51686">
    <property type="entry name" value="SAM_MT_RSMB_NOP"/>
    <property type="match status" value="1"/>
</dbReference>
<proteinExistence type="inferred from homology"/>
<dbReference type="PANTHER" id="PTHR22807">
    <property type="entry name" value="NOP2 YEAST -RELATED NOL1/NOP2/FMU SUN DOMAIN-CONTAINING"/>
    <property type="match status" value="1"/>
</dbReference>